<accession>A0A391NLX9</accession>
<reference evidence="3 4" key="1">
    <citation type="journal article" date="2018" name="PLoS ONE">
        <title>The draft genome of Kipferlia bialata reveals reductive genome evolution in fornicate parasites.</title>
        <authorList>
            <person name="Tanifuji G."/>
            <person name="Takabayashi S."/>
            <person name="Kume K."/>
            <person name="Takagi M."/>
            <person name="Nakayama T."/>
            <person name="Kamikawa R."/>
            <person name="Inagaki Y."/>
            <person name="Hashimoto T."/>
        </authorList>
    </citation>
    <scope>NUCLEOTIDE SEQUENCE [LARGE SCALE GENOMIC DNA]</scope>
    <source>
        <strain evidence="3">NY0173</strain>
    </source>
</reference>
<name>A0A391NLX9_9EUKA</name>
<dbReference type="AlphaFoldDB" id="A0A391NLX9"/>
<dbReference type="Proteomes" id="UP000265618">
    <property type="component" value="Unassembled WGS sequence"/>
</dbReference>
<evidence type="ECO:0000313" key="4">
    <source>
        <dbReference type="Proteomes" id="UP000265618"/>
    </source>
</evidence>
<organism evidence="3 4">
    <name type="scientific">Kipferlia bialata</name>
    <dbReference type="NCBI Taxonomy" id="797122"/>
    <lineage>
        <taxon>Eukaryota</taxon>
        <taxon>Metamonada</taxon>
        <taxon>Carpediemonas-like organisms</taxon>
        <taxon>Kipferlia</taxon>
    </lineage>
</organism>
<feature type="region of interest" description="Disordered" evidence="2">
    <location>
        <begin position="189"/>
        <end position="213"/>
    </location>
</feature>
<evidence type="ECO:0000313" key="3">
    <source>
        <dbReference type="EMBL" id="GCA62150.1"/>
    </source>
</evidence>
<comment type="caution">
    <text evidence="3">The sequence shown here is derived from an EMBL/GenBank/DDBJ whole genome shotgun (WGS) entry which is preliminary data.</text>
</comment>
<evidence type="ECO:0000256" key="2">
    <source>
        <dbReference type="SAM" id="MobiDB-lite"/>
    </source>
</evidence>
<feature type="coiled-coil region" evidence="1">
    <location>
        <begin position="220"/>
        <end position="247"/>
    </location>
</feature>
<dbReference type="EMBL" id="BDIP01000235">
    <property type="protein sequence ID" value="GCA62150.1"/>
    <property type="molecule type" value="Genomic_DNA"/>
</dbReference>
<proteinExistence type="predicted"/>
<evidence type="ECO:0000256" key="1">
    <source>
        <dbReference type="SAM" id="Coils"/>
    </source>
</evidence>
<keyword evidence="1" id="KW-0175">Coiled coil</keyword>
<keyword evidence="4" id="KW-1185">Reference proteome</keyword>
<gene>
    <name evidence="3" type="ORF">KIPB_001603</name>
</gene>
<protein>
    <submittedName>
        <fullName evidence="3">Uncharacterized protein</fullName>
    </submittedName>
</protein>
<sequence>MLYCQRLVVAWTISNSERKKDLHKEFLTPITLEASHNVKRWIGNFGLEERSDSDLLLGVDLSKAETEILSLLDQLELYCTGDLFDAIQKFRGDWEMSKTLTSEFGPYDEAYKAKSEALLESRGSRVLHEHEKAKELDRILEHSKVHATTRSFCPIVVLITLQDSLQLNLCSQMGTLTRIRTKTLSQHSKETAAMRGAGPWLQRARKGLSEQEKKRVAAVEKSQRKEVKRHERTMAQLTAKRARLTEHIHRVDPPIPTV</sequence>